<evidence type="ECO:0000313" key="2">
    <source>
        <dbReference type="EnsemblMetazoa" id="AEPI005927-PA"/>
    </source>
</evidence>
<feature type="region of interest" description="Disordered" evidence="1">
    <location>
        <begin position="381"/>
        <end position="413"/>
    </location>
</feature>
<name>A0A182PG68_9DIPT</name>
<feature type="compositionally biased region" description="Low complexity" evidence="1">
    <location>
        <begin position="429"/>
        <end position="442"/>
    </location>
</feature>
<dbReference type="EnsemblMetazoa" id="AEPI005927-RA">
    <property type="protein sequence ID" value="AEPI005927-PA"/>
    <property type="gene ID" value="AEPI005927"/>
</dbReference>
<feature type="compositionally biased region" description="Low complexity" evidence="1">
    <location>
        <begin position="561"/>
        <end position="577"/>
    </location>
</feature>
<dbReference type="VEuPathDB" id="VectorBase:AEPI005927"/>
<dbReference type="AlphaFoldDB" id="A0A182PG68"/>
<feature type="region of interest" description="Disordered" evidence="1">
    <location>
        <begin position="336"/>
        <end position="365"/>
    </location>
</feature>
<feature type="region of interest" description="Disordered" evidence="1">
    <location>
        <begin position="161"/>
        <end position="204"/>
    </location>
</feature>
<protein>
    <submittedName>
        <fullName evidence="2">Uncharacterized protein</fullName>
    </submittedName>
</protein>
<evidence type="ECO:0000256" key="1">
    <source>
        <dbReference type="SAM" id="MobiDB-lite"/>
    </source>
</evidence>
<feature type="region of interest" description="Disordered" evidence="1">
    <location>
        <begin position="427"/>
        <end position="474"/>
    </location>
</feature>
<dbReference type="STRING" id="199890.A0A182PG68"/>
<accession>A0A182PG68</accession>
<reference evidence="2" key="2">
    <citation type="submission" date="2020-05" db="UniProtKB">
        <authorList>
            <consortium name="EnsemblMetazoa"/>
        </authorList>
    </citation>
    <scope>IDENTIFICATION</scope>
    <source>
        <strain evidence="2">Epiroticus2</strain>
    </source>
</reference>
<reference evidence="3" key="1">
    <citation type="submission" date="2013-03" db="EMBL/GenBank/DDBJ databases">
        <title>The Genome Sequence of Anopheles epiroticus epiroticus2.</title>
        <authorList>
            <consortium name="The Broad Institute Genomics Platform"/>
            <person name="Neafsey D.E."/>
            <person name="Howell P."/>
            <person name="Walker B."/>
            <person name="Young S.K."/>
            <person name="Zeng Q."/>
            <person name="Gargeya S."/>
            <person name="Fitzgerald M."/>
            <person name="Haas B."/>
            <person name="Abouelleil A."/>
            <person name="Allen A.W."/>
            <person name="Alvarado L."/>
            <person name="Arachchi H.M."/>
            <person name="Berlin A.M."/>
            <person name="Chapman S.B."/>
            <person name="Gainer-Dewar J."/>
            <person name="Goldberg J."/>
            <person name="Griggs A."/>
            <person name="Gujja S."/>
            <person name="Hansen M."/>
            <person name="Howarth C."/>
            <person name="Imamovic A."/>
            <person name="Ireland A."/>
            <person name="Larimer J."/>
            <person name="McCowan C."/>
            <person name="Murphy C."/>
            <person name="Pearson M."/>
            <person name="Poon T.W."/>
            <person name="Priest M."/>
            <person name="Roberts A."/>
            <person name="Saif S."/>
            <person name="Shea T."/>
            <person name="Sisk P."/>
            <person name="Sykes S."/>
            <person name="Wortman J."/>
            <person name="Nusbaum C."/>
            <person name="Birren B."/>
        </authorList>
    </citation>
    <scope>NUCLEOTIDE SEQUENCE [LARGE SCALE GENOMIC DNA]</scope>
    <source>
        <strain evidence="3">Epiroticus2</strain>
    </source>
</reference>
<feature type="compositionally biased region" description="Polar residues" evidence="1">
    <location>
        <begin position="178"/>
        <end position="197"/>
    </location>
</feature>
<dbReference type="Proteomes" id="UP000075885">
    <property type="component" value="Unassembled WGS sequence"/>
</dbReference>
<sequence length="612" mass="64829">MIRLSKGASPTGCHADVYLVFRGGGKHQDDPTGLGIKPSGAKFISRSHGRTFANASSVTTSTAQLGANMGQYLFCWMSLVANEGRLTETEALEELKLLYTQLQRLYERIPQRGAAILTVASLMEACRTTSLRPPPAIGAPSPLKAIQSAGAPDGLSVGSGAPGVSTPTPTPILRLDKSTNTNTTATIPNGSVTTAPGNGSIVPMPTQTRITITDEVESVPEEGHGKEYPRSIDGSDFQLDHQQLQCMCSGSGEDEYDVGPRDPGLSRSMELTGRRNNYCCCSCNCCTSTRTATSRQQQQQQQHRRNDSVINNSTSAGLLTGGAVSCNCKISGVNDKSGSGASGCPSTARHKDGTVGSGEQFHKAKQHTSELVLNCQFVDGSGEHRKQQQPQQNSQQRSHPSHHQRASSSSDCGEFSTKAFESCDNLLHQQQQQQANRSQQQRQHGKPNPHGGCTGDSHVDSQATQTVGVGGGGGGGGGVAGTLAQLTPATDEATIRSVNLEKFNKLYANNSSRIDSLKEHFLMRNALTTALQHLELENRSRNHGRGRGSAKGELQEGVGGKNETTGEGTSEGASGSTEGVGGTSGAKKKKSPEKRLVIDLNDRSKYTEEVSV</sequence>
<feature type="compositionally biased region" description="Basic and acidic residues" evidence="1">
    <location>
        <begin position="593"/>
        <end position="612"/>
    </location>
</feature>
<keyword evidence="3" id="KW-1185">Reference proteome</keyword>
<proteinExistence type="predicted"/>
<organism evidence="2 3">
    <name type="scientific">Anopheles epiroticus</name>
    <dbReference type="NCBI Taxonomy" id="199890"/>
    <lineage>
        <taxon>Eukaryota</taxon>
        <taxon>Metazoa</taxon>
        <taxon>Ecdysozoa</taxon>
        <taxon>Arthropoda</taxon>
        <taxon>Hexapoda</taxon>
        <taxon>Insecta</taxon>
        <taxon>Pterygota</taxon>
        <taxon>Neoptera</taxon>
        <taxon>Endopterygota</taxon>
        <taxon>Diptera</taxon>
        <taxon>Nematocera</taxon>
        <taxon>Culicoidea</taxon>
        <taxon>Culicidae</taxon>
        <taxon>Anophelinae</taxon>
        <taxon>Anopheles</taxon>
    </lineage>
</organism>
<feature type="region of interest" description="Disordered" evidence="1">
    <location>
        <begin position="537"/>
        <end position="612"/>
    </location>
</feature>
<feature type="compositionally biased region" description="Low complexity" evidence="1">
    <location>
        <begin position="388"/>
        <end position="398"/>
    </location>
</feature>
<evidence type="ECO:0000313" key="3">
    <source>
        <dbReference type="Proteomes" id="UP000075885"/>
    </source>
</evidence>